<protein>
    <submittedName>
        <fullName evidence="2">Uncharacterized protein</fullName>
    </submittedName>
</protein>
<feature type="compositionally biased region" description="Basic and acidic residues" evidence="1">
    <location>
        <begin position="52"/>
        <end position="71"/>
    </location>
</feature>
<evidence type="ECO:0000313" key="2">
    <source>
        <dbReference type="EMBL" id="KFG40876.1"/>
    </source>
</evidence>
<dbReference type="AlphaFoldDB" id="A0A086K908"/>
<dbReference type="OrthoDB" id="10513243at2759"/>
<evidence type="ECO:0000256" key="1">
    <source>
        <dbReference type="SAM" id="MobiDB-lite"/>
    </source>
</evidence>
<reference evidence="2 3" key="1">
    <citation type="submission" date="2014-02" db="EMBL/GenBank/DDBJ databases">
        <authorList>
            <person name="Sibley D."/>
            <person name="Venepally P."/>
            <person name="Karamycheva S."/>
            <person name="Hadjithomas M."/>
            <person name="Khan A."/>
            <person name="Brunk B."/>
            <person name="Roos D."/>
            <person name="Caler E."/>
            <person name="Lorenzi H."/>
        </authorList>
    </citation>
    <scope>NUCLEOTIDE SEQUENCE [LARGE SCALE GENOMIC DNA]</scope>
    <source>
        <strain evidence="2 3">GAB2-2007-GAL-DOM2</strain>
    </source>
</reference>
<evidence type="ECO:0000313" key="3">
    <source>
        <dbReference type="Proteomes" id="UP000028837"/>
    </source>
</evidence>
<proteinExistence type="predicted"/>
<comment type="caution">
    <text evidence="2">The sequence shown here is derived from an EMBL/GenBank/DDBJ whole genome shotgun (WGS) entry which is preliminary data.</text>
</comment>
<name>A0A086K908_TOXGO</name>
<gene>
    <name evidence="2" type="ORF">TGDOM2_251650</name>
</gene>
<organism evidence="2 3">
    <name type="scientific">Toxoplasma gondii GAB2-2007-GAL-DOM2</name>
    <dbReference type="NCBI Taxonomy" id="1130820"/>
    <lineage>
        <taxon>Eukaryota</taxon>
        <taxon>Sar</taxon>
        <taxon>Alveolata</taxon>
        <taxon>Apicomplexa</taxon>
        <taxon>Conoidasida</taxon>
        <taxon>Coccidia</taxon>
        <taxon>Eucoccidiorida</taxon>
        <taxon>Eimeriorina</taxon>
        <taxon>Sarcocystidae</taxon>
        <taxon>Toxoplasma</taxon>
    </lineage>
</organism>
<dbReference type="VEuPathDB" id="ToxoDB:TGDOM2_251650"/>
<feature type="region of interest" description="Disordered" evidence="1">
    <location>
        <begin position="51"/>
        <end position="157"/>
    </location>
</feature>
<dbReference type="Proteomes" id="UP000028837">
    <property type="component" value="Unassembled WGS sequence"/>
</dbReference>
<sequence length="157" mass="17788">MVFDCVRKKRAEEEPVLVSSAGALFPLAARCVSLTRLLRLRCSFAFLPQDTTSRESRKTAREREETAAREAPHKRRSSLWDPRETTSKARALSGRPAENDTNDACWRARASSRLGGVRTAEGGRQDRGFSTSLRKPRGRRKNVQSRPRFACDRGRKK</sequence>
<dbReference type="EMBL" id="AHZU02000732">
    <property type="protein sequence ID" value="KFG40876.1"/>
    <property type="molecule type" value="Genomic_DNA"/>
</dbReference>
<accession>A0A086K908</accession>
<feature type="compositionally biased region" description="Basic residues" evidence="1">
    <location>
        <begin position="134"/>
        <end position="143"/>
    </location>
</feature>